<feature type="transmembrane region" description="Helical" evidence="2">
    <location>
        <begin position="12"/>
        <end position="31"/>
    </location>
</feature>
<feature type="transmembrane region" description="Helical" evidence="2">
    <location>
        <begin position="63"/>
        <end position="86"/>
    </location>
</feature>
<reference evidence="3 4" key="1">
    <citation type="submission" date="2016-03" db="EMBL/GenBank/DDBJ databases">
        <title>Culture-independent genomics supports pathogen discovery for uncultivable bacteria within the genus Chlamydia.</title>
        <authorList>
            <person name="Taylor-Brown A."/>
            <person name="Bachmann N.L."/>
            <person name="Borel N."/>
            <person name="Polkinghorne A."/>
        </authorList>
    </citation>
    <scope>NUCLEOTIDE SEQUENCE [LARGE SCALE GENOMIC DNA]</scope>
    <source>
        <strain evidence="3 4">2742-308</strain>
    </source>
</reference>
<gene>
    <name evidence="3" type="ORF">Cs308_0628</name>
</gene>
<organism evidence="3 4">
    <name type="scientific">Candidatus Chlamydia sanziniae</name>
    <dbReference type="NCBI Taxonomy" id="1806891"/>
    <lineage>
        <taxon>Bacteria</taxon>
        <taxon>Pseudomonadati</taxon>
        <taxon>Chlamydiota</taxon>
        <taxon>Chlamydiia</taxon>
        <taxon>Chlamydiales</taxon>
        <taxon>Chlamydiaceae</taxon>
        <taxon>Chlamydia/Chlamydophila group</taxon>
        <taxon>Chlamydia</taxon>
    </lineage>
</organism>
<evidence type="ECO:0000313" key="3">
    <source>
        <dbReference type="EMBL" id="ANH78798.1"/>
    </source>
</evidence>
<feature type="coiled-coil region" evidence="1">
    <location>
        <begin position="202"/>
        <end position="281"/>
    </location>
</feature>
<accession>A0A1A9HUY4</accession>
<evidence type="ECO:0000313" key="4">
    <source>
        <dbReference type="Proteomes" id="UP000078162"/>
    </source>
</evidence>
<keyword evidence="2" id="KW-0472">Membrane</keyword>
<dbReference type="EMBL" id="CP014639">
    <property type="protein sequence ID" value="ANH78798.1"/>
    <property type="molecule type" value="Genomic_DNA"/>
</dbReference>
<dbReference type="PATRIC" id="fig|1806891.3.peg.618"/>
<dbReference type="Proteomes" id="UP000078162">
    <property type="component" value="Chromosome"/>
</dbReference>
<feature type="coiled-coil region" evidence="1">
    <location>
        <begin position="115"/>
        <end position="142"/>
    </location>
</feature>
<protein>
    <submittedName>
        <fullName evidence="3">Uncharacterized protein</fullName>
    </submittedName>
</protein>
<dbReference type="STRING" id="1806891.Cs308_0628"/>
<evidence type="ECO:0000256" key="2">
    <source>
        <dbReference type="SAM" id="Phobius"/>
    </source>
</evidence>
<keyword evidence="1" id="KW-0175">Coiled coil</keyword>
<dbReference type="KEGG" id="csaz:Cs308_0628"/>
<evidence type="ECO:0000256" key="1">
    <source>
        <dbReference type="SAM" id="Coils"/>
    </source>
</evidence>
<proteinExistence type="predicted"/>
<name>A0A1A9HUY4_9CHLA</name>
<keyword evidence="2" id="KW-0812">Transmembrane</keyword>
<keyword evidence="2" id="KW-1133">Transmembrane helix</keyword>
<keyword evidence="4" id="KW-1185">Reference proteome</keyword>
<sequence length="378" mass="44043">MLGGLGCSVLSNVRLIPILLLFSSLALPAILSFQHRGYIVVSGIFLSIYCPKYVIGLSLSSGFWSAGLGSAFLLAWGLCLQGILLVREENVEKEQLYIRVCQELDKLRGIYEHTVEDKDHEKKMLETKLQEYQMQLREACKKQEHITMDLKILSDQKNSWLEDYAVLHNKYVRLISGDESVVFPWVSEQSVFQEPAVNLQDNELWVQALQEKEEGMARLQNELAVEKQERYQYQQRCEELSTSLPNLSDLQEQLKNYQELLQQKERELLELHCLVDEHIKKTPAAASSLIEEEKRYKGLYYQLHQQFAEKNATLSSVRKELFIVREQYLTLKKKEQTDFKDITFEDICVMQKLLFYIECLEEEISCLEELVSHNLCLK</sequence>
<dbReference type="AlphaFoldDB" id="A0A1A9HUY4"/>